<keyword evidence="1" id="KW-0812">Transmembrane</keyword>
<evidence type="ECO:0000313" key="4">
    <source>
        <dbReference type="Proteomes" id="UP000745577"/>
    </source>
</evidence>
<dbReference type="SUPFAM" id="SSF57603">
    <property type="entry name" value="FnI-like domain"/>
    <property type="match status" value="1"/>
</dbReference>
<comment type="caution">
    <text evidence="3">The sequence shown here is derived from an EMBL/GenBank/DDBJ whole genome shotgun (WGS) entry which is preliminary data.</text>
</comment>
<evidence type="ECO:0000256" key="1">
    <source>
        <dbReference type="SAM" id="Phobius"/>
    </source>
</evidence>
<proteinExistence type="predicted"/>
<reference evidence="3" key="2">
    <citation type="journal article" date="2021" name="Microbiome">
        <title>Successional dynamics and alternative stable states in a saline activated sludge microbial community over 9 years.</title>
        <authorList>
            <person name="Wang Y."/>
            <person name="Ye J."/>
            <person name="Ju F."/>
            <person name="Liu L."/>
            <person name="Boyd J.A."/>
            <person name="Deng Y."/>
            <person name="Parks D.H."/>
            <person name="Jiang X."/>
            <person name="Yin X."/>
            <person name="Woodcroft B.J."/>
            <person name="Tyson G.W."/>
            <person name="Hugenholtz P."/>
            <person name="Polz M.F."/>
            <person name="Zhang T."/>
        </authorList>
    </citation>
    <scope>NUCLEOTIDE SEQUENCE</scope>
    <source>
        <strain evidence="3">HKST-UBA15</strain>
    </source>
</reference>
<evidence type="ECO:0000313" key="3">
    <source>
        <dbReference type="EMBL" id="MCA9380209.1"/>
    </source>
</evidence>
<dbReference type="EMBL" id="JAGQLL010000040">
    <property type="protein sequence ID" value="MCA9380209.1"/>
    <property type="molecule type" value="Genomic_DNA"/>
</dbReference>
<dbReference type="Gene3D" id="2.10.70.10">
    <property type="entry name" value="Complement Module, domain 1"/>
    <property type="match status" value="1"/>
</dbReference>
<organism evidence="3 4">
    <name type="scientific">Candidatus Dojkabacteria bacterium</name>
    <dbReference type="NCBI Taxonomy" id="2099670"/>
    <lineage>
        <taxon>Bacteria</taxon>
        <taxon>Candidatus Dojkabacteria</taxon>
    </lineage>
</organism>
<name>A0A955L0J0_9BACT</name>
<dbReference type="Proteomes" id="UP000745577">
    <property type="component" value="Unassembled WGS sequence"/>
</dbReference>
<gene>
    <name evidence="3" type="ORF">KC675_03455</name>
</gene>
<feature type="domain" description="Pacifastin" evidence="2">
    <location>
        <begin position="51"/>
        <end position="80"/>
    </location>
</feature>
<dbReference type="InterPro" id="IPR008037">
    <property type="entry name" value="Pacifastin_dom"/>
</dbReference>
<protein>
    <recommendedName>
        <fullName evidence="2">Pacifastin domain-containing protein</fullName>
    </recommendedName>
</protein>
<sequence>METAKSSSSLLLKLAIVFFVFSLVTTLTVVGLLVTKSTGKTCNYNGTIYSDGEGFMNDCNSCSCNDGDIACTLMACETEDDDIFYPESDYLDDEVEVDDEYPEITETP</sequence>
<keyword evidence="1" id="KW-0472">Membrane</keyword>
<feature type="transmembrane region" description="Helical" evidence="1">
    <location>
        <begin position="12"/>
        <end position="34"/>
    </location>
</feature>
<reference evidence="3" key="1">
    <citation type="submission" date="2020-04" db="EMBL/GenBank/DDBJ databases">
        <authorList>
            <person name="Zhang T."/>
        </authorList>
    </citation>
    <scope>NUCLEOTIDE SEQUENCE</scope>
    <source>
        <strain evidence="3">HKST-UBA15</strain>
    </source>
</reference>
<dbReference type="GO" id="GO:0030414">
    <property type="term" value="F:peptidase inhibitor activity"/>
    <property type="evidence" value="ECO:0007669"/>
    <property type="project" value="InterPro"/>
</dbReference>
<evidence type="ECO:0000259" key="2">
    <source>
        <dbReference type="Pfam" id="PF05375"/>
    </source>
</evidence>
<keyword evidence="1" id="KW-1133">Transmembrane helix</keyword>
<dbReference type="Pfam" id="PF05375">
    <property type="entry name" value="Pacifastin_I"/>
    <property type="match status" value="1"/>
</dbReference>
<dbReference type="AlphaFoldDB" id="A0A955L0J0"/>
<accession>A0A955L0J0</accession>